<keyword evidence="1" id="KW-0472">Membrane</keyword>
<gene>
    <name evidence="2" type="ORF">ENM60_04875</name>
</gene>
<name>A0A7J3XZT5_9CREN</name>
<feature type="transmembrane region" description="Helical" evidence="1">
    <location>
        <begin position="44"/>
        <end position="70"/>
    </location>
</feature>
<proteinExistence type="predicted"/>
<comment type="caution">
    <text evidence="2">The sequence shown here is derived from an EMBL/GenBank/DDBJ whole genome shotgun (WGS) entry which is preliminary data.</text>
</comment>
<keyword evidence="1" id="KW-1133">Transmembrane helix</keyword>
<keyword evidence="1" id="KW-0812">Transmembrane</keyword>
<reference evidence="2" key="1">
    <citation type="journal article" date="2020" name="mSystems">
        <title>Genome- and Community-Level Interaction Insights into Carbon Utilization and Element Cycling Functions of Hydrothermarchaeota in Hydrothermal Sediment.</title>
        <authorList>
            <person name="Zhou Z."/>
            <person name="Liu Y."/>
            <person name="Xu W."/>
            <person name="Pan J."/>
            <person name="Luo Z.H."/>
            <person name="Li M."/>
        </authorList>
    </citation>
    <scope>NUCLEOTIDE SEQUENCE [LARGE SCALE GENOMIC DNA]</scope>
    <source>
        <strain evidence="2">SpSt-110</strain>
    </source>
</reference>
<evidence type="ECO:0000313" key="2">
    <source>
        <dbReference type="EMBL" id="HHP68101.1"/>
    </source>
</evidence>
<dbReference type="EMBL" id="DRYK01000061">
    <property type="protein sequence ID" value="HHP68101.1"/>
    <property type="molecule type" value="Genomic_DNA"/>
</dbReference>
<feature type="transmembrane region" description="Helical" evidence="1">
    <location>
        <begin position="5"/>
        <end position="24"/>
    </location>
</feature>
<dbReference type="AlphaFoldDB" id="A0A7J3XZT5"/>
<accession>A0A7J3XZT5</accession>
<evidence type="ECO:0000256" key="1">
    <source>
        <dbReference type="SAM" id="Phobius"/>
    </source>
</evidence>
<feature type="transmembrane region" description="Helical" evidence="1">
    <location>
        <begin position="82"/>
        <end position="101"/>
    </location>
</feature>
<sequence length="104" mass="11277">MYSAIVCEVITLTLVFAAYVAYTVTHFGKIKNKVIYTSYPSTLMFFAVTVVSLAHGFTLYPVITGLLSVATYFSSNKLMGGLASALLAPLILYIALIALLWGEL</sequence>
<protein>
    <submittedName>
        <fullName evidence="2">Uncharacterized protein</fullName>
    </submittedName>
</protein>
<organism evidence="2">
    <name type="scientific">Thermogladius calderae</name>
    <dbReference type="NCBI Taxonomy" id="1200300"/>
    <lineage>
        <taxon>Archaea</taxon>
        <taxon>Thermoproteota</taxon>
        <taxon>Thermoprotei</taxon>
        <taxon>Desulfurococcales</taxon>
        <taxon>Desulfurococcaceae</taxon>
        <taxon>Thermogladius</taxon>
    </lineage>
</organism>